<dbReference type="GO" id="GO:0070837">
    <property type="term" value="P:dehydroascorbic acid transport"/>
    <property type="evidence" value="ECO:0007669"/>
    <property type="project" value="TreeGrafter"/>
</dbReference>
<keyword evidence="9 15" id="KW-0812">Transmembrane</keyword>
<dbReference type="FunFam" id="1.20.1250.20:FF:001511">
    <property type="entry name" value="Solute carrier family 2, facilitated glucose transporter member 5"/>
    <property type="match status" value="1"/>
</dbReference>
<reference evidence="17" key="2">
    <citation type="submission" date="2025-09" db="UniProtKB">
        <authorList>
            <consortium name="Ensembl"/>
        </authorList>
    </citation>
    <scope>IDENTIFICATION</scope>
</reference>
<evidence type="ECO:0000256" key="15">
    <source>
        <dbReference type="SAM" id="Phobius"/>
    </source>
</evidence>
<feature type="transmembrane region" description="Helical" evidence="15">
    <location>
        <begin position="314"/>
        <end position="338"/>
    </location>
</feature>
<dbReference type="PROSITE" id="PS50850">
    <property type="entry name" value="MFS"/>
    <property type="match status" value="1"/>
</dbReference>
<dbReference type="PANTHER" id="PTHR23503">
    <property type="entry name" value="SOLUTE CARRIER FAMILY 2"/>
    <property type="match status" value="1"/>
</dbReference>
<accession>A0A8D0BS42</accession>
<dbReference type="GO" id="GO:0005353">
    <property type="term" value="F:fructose transmembrane transporter activity"/>
    <property type="evidence" value="ECO:0007669"/>
    <property type="project" value="UniProtKB-ARBA"/>
</dbReference>
<dbReference type="NCBIfam" id="TIGR00879">
    <property type="entry name" value="SP"/>
    <property type="match status" value="1"/>
</dbReference>
<dbReference type="InterPro" id="IPR003663">
    <property type="entry name" value="Sugar/inositol_transpt"/>
</dbReference>
<dbReference type="Ensembl" id="ENSSMRT00000014520.1">
    <property type="protein sequence ID" value="ENSSMRP00000012457.1"/>
    <property type="gene ID" value="ENSSMRG00000009630.1"/>
</dbReference>
<evidence type="ECO:0000256" key="6">
    <source>
        <dbReference type="ARBA" id="ARBA00022448"/>
    </source>
</evidence>
<evidence type="ECO:0000256" key="1">
    <source>
        <dbReference type="ARBA" id="ARBA00000590"/>
    </source>
</evidence>
<evidence type="ECO:0000259" key="16">
    <source>
        <dbReference type="PROSITE" id="PS50850"/>
    </source>
</evidence>
<evidence type="ECO:0000256" key="11">
    <source>
        <dbReference type="ARBA" id="ARBA00023136"/>
    </source>
</evidence>
<keyword evidence="11 15" id="KW-0472">Membrane</keyword>
<dbReference type="InterPro" id="IPR005828">
    <property type="entry name" value="MFS_sugar_transport-like"/>
</dbReference>
<dbReference type="Gene3D" id="1.20.1250.20">
    <property type="entry name" value="MFS general substrate transporter like domains"/>
    <property type="match status" value="1"/>
</dbReference>
<evidence type="ECO:0000256" key="9">
    <source>
        <dbReference type="ARBA" id="ARBA00022692"/>
    </source>
</evidence>
<dbReference type="Pfam" id="PF00083">
    <property type="entry name" value="Sugar_tr"/>
    <property type="match status" value="1"/>
</dbReference>
<evidence type="ECO:0000256" key="7">
    <source>
        <dbReference type="ARBA" id="ARBA00022475"/>
    </source>
</evidence>
<dbReference type="GO" id="GO:0042383">
    <property type="term" value="C:sarcolemma"/>
    <property type="evidence" value="ECO:0007669"/>
    <property type="project" value="UniProtKB-SubCell"/>
</dbReference>
<dbReference type="InterPro" id="IPR045263">
    <property type="entry name" value="GLUT"/>
</dbReference>
<evidence type="ECO:0000313" key="18">
    <source>
        <dbReference type="Proteomes" id="UP000694421"/>
    </source>
</evidence>
<evidence type="ECO:0000256" key="10">
    <source>
        <dbReference type="ARBA" id="ARBA00022989"/>
    </source>
</evidence>
<evidence type="ECO:0000256" key="4">
    <source>
        <dbReference type="ARBA" id="ARBA00007004"/>
    </source>
</evidence>
<dbReference type="SUPFAM" id="SSF103473">
    <property type="entry name" value="MFS general substrate transporter"/>
    <property type="match status" value="1"/>
</dbReference>
<dbReference type="PROSITE" id="PS00217">
    <property type="entry name" value="SUGAR_TRANSPORT_2"/>
    <property type="match status" value="1"/>
</dbReference>
<feature type="transmembrane region" description="Helical" evidence="15">
    <location>
        <begin position="127"/>
        <end position="148"/>
    </location>
</feature>
<organism evidence="17 18">
    <name type="scientific">Salvator merianae</name>
    <name type="common">Argentine black and white tegu</name>
    <name type="synonym">Tupinambis merianae</name>
    <dbReference type="NCBI Taxonomy" id="96440"/>
    <lineage>
        <taxon>Eukaryota</taxon>
        <taxon>Metazoa</taxon>
        <taxon>Chordata</taxon>
        <taxon>Craniata</taxon>
        <taxon>Vertebrata</taxon>
        <taxon>Euteleostomi</taxon>
        <taxon>Lepidosauria</taxon>
        <taxon>Squamata</taxon>
        <taxon>Bifurcata</taxon>
        <taxon>Unidentata</taxon>
        <taxon>Episquamata</taxon>
        <taxon>Laterata</taxon>
        <taxon>Teiioidea</taxon>
        <taxon>Teiidae</taxon>
        <taxon>Salvator</taxon>
    </lineage>
</organism>
<feature type="transmembrane region" description="Helical" evidence="15">
    <location>
        <begin position="358"/>
        <end position="377"/>
    </location>
</feature>
<evidence type="ECO:0000256" key="12">
    <source>
        <dbReference type="ARBA" id="ARBA00029961"/>
    </source>
</evidence>
<comment type="similarity">
    <text evidence="4">Belongs to the major facilitator superfamily. Sugar transporter (TC 2.A.1.1) family. Glucose transporter subfamily.</text>
</comment>
<keyword evidence="8" id="KW-0762">Sugar transport</keyword>
<dbReference type="GO" id="GO:0055056">
    <property type="term" value="F:D-glucose transmembrane transporter activity"/>
    <property type="evidence" value="ECO:0007669"/>
    <property type="project" value="TreeGrafter"/>
</dbReference>
<dbReference type="GeneTree" id="ENSGT00940000156846"/>
<comment type="catalytic activity">
    <reaction evidence="1">
        <text>D-fructose(out) = D-fructose(in)</text>
        <dbReference type="Rhea" id="RHEA:60372"/>
        <dbReference type="ChEBI" id="CHEBI:37721"/>
    </reaction>
</comment>
<dbReference type="InterPro" id="IPR036259">
    <property type="entry name" value="MFS_trans_sf"/>
</dbReference>
<sequence length="487" mass="54962">FKPLFSCSFSQNLTTSFIRIVMISALGSVQYGYNLWVIYSPTVLIQDFYNLTYVKLPVHNEEQYEIFMLGVTVSLFPLGGVIGALVVGPLVDSCGRKGTLLINSFFSMVASMFMVCASMIHSYAFTMFARFLIGISIGVFSTVIPMYLGEISPLNLRGIIGVLPHLSLTVGVTVAQVLAFREVMGTQEGWPILMSLSGILALFQAIIVPSFPESPRYLLIQKKDEDKAREALKKLWHKDDVDNEMEEIRQEVPPDKEDRPMNALKLLCYRNLQWQVFSVIILMCGQQLSGINAVYFYTERTYLSTGIGKDSVRYITLVSTILLFIALLLVVSFFHLFSLKTPSVLKGMALLQITTLPWMSYINTCIINFYIIAHTIGPSSLPNLIITELFLQSSRSSAFVIGGCIHWLLNFLTIVTFINIQKYTGPYVFLICCPICCGSLMYILKVVPETKGKTFLEIKRNIPMYVHKKKIRNKKSSRRKVFGKHIV</sequence>
<feature type="transmembrane region" description="Helical" evidence="15">
    <location>
        <begin position="160"/>
        <end position="180"/>
    </location>
</feature>
<feature type="transmembrane region" description="Helical" evidence="15">
    <location>
        <begin position="100"/>
        <end position="121"/>
    </location>
</feature>
<feature type="transmembrane region" description="Helical" evidence="15">
    <location>
        <begin position="66"/>
        <end position="88"/>
    </location>
</feature>
<keyword evidence="7" id="KW-1003">Cell membrane</keyword>
<reference evidence="17" key="1">
    <citation type="submission" date="2025-08" db="UniProtKB">
        <authorList>
            <consortium name="Ensembl"/>
        </authorList>
    </citation>
    <scope>IDENTIFICATION</scope>
</reference>
<feature type="transmembrane region" description="Helical" evidence="15">
    <location>
        <begin position="192"/>
        <end position="212"/>
    </location>
</feature>
<dbReference type="InterPro" id="IPR005829">
    <property type="entry name" value="Sugar_transporter_CS"/>
</dbReference>
<keyword evidence="10 15" id="KW-1133">Transmembrane helix</keyword>
<dbReference type="InterPro" id="IPR020846">
    <property type="entry name" value="MFS_dom"/>
</dbReference>
<protein>
    <recommendedName>
        <fullName evidence="5">Solute carrier family 2, facilitated glucose transporter member 5</fullName>
    </recommendedName>
    <alternativeName>
        <fullName evidence="13">Fructose transporter</fullName>
    </alternativeName>
    <alternativeName>
        <fullName evidence="12">Glucose transporter type 5, small intestine</fullName>
    </alternativeName>
</protein>
<evidence type="ECO:0000313" key="17">
    <source>
        <dbReference type="Ensembl" id="ENSSMRP00000012457.1"/>
    </source>
</evidence>
<feature type="transmembrane region" description="Helical" evidence="15">
    <location>
        <begin position="398"/>
        <end position="420"/>
    </location>
</feature>
<evidence type="ECO:0000256" key="14">
    <source>
        <dbReference type="RuleBase" id="RU003346"/>
    </source>
</evidence>
<dbReference type="PRINTS" id="PR00171">
    <property type="entry name" value="SUGRTRNSPORT"/>
</dbReference>
<feature type="transmembrane region" description="Helical" evidence="15">
    <location>
        <begin position="426"/>
        <end position="444"/>
    </location>
</feature>
<comment type="subcellular location">
    <subcellularLocation>
        <location evidence="2">Cell membrane</location>
        <location evidence="2">Sarcolemma</location>
    </subcellularLocation>
    <subcellularLocation>
        <location evidence="3">Cell membrane</location>
        <topology evidence="3">Multi-pass membrane protein</topology>
    </subcellularLocation>
</comment>
<keyword evidence="18" id="KW-1185">Reference proteome</keyword>
<keyword evidence="6 14" id="KW-0813">Transport</keyword>
<feature type="domain" description="Major facilitator superfamily (MFS) profile" evidence="16">
    <location>
        <begin position="20"/>
        <end position="451"/>
    </location>
</feature>
<proteinExistence type="inferred from homology"/>
<dbReference type="GO" id="GO:1990539">
    <property type="term" value="P:fructose import across plasma membrane"/>
    <property type="evidence" value="ECO:0007669"/>
    <property type="project" value="UniProtKB-ARBA"/>
</dbReference>
<dbReference type="OMA" id="LKLLCFP"/>
<evidence type="ECO:0000256" key="2">
    <source>
        <dbReference type="ARBA" id="ARBA00004135"/>
    </source>
</evidence>
<evidence type="ECO:0000256" key="13">
    <source>
        <dbReference type="ARBA" id="ARBA00031099"/>
    </source>
</evidence>
<dbReference type="AlphaFoldDB" id="A0A8D0BS42"/>
<name>A0A8D0BS42_SALMN</name>
<dbReference type="GO" id="GO:0046323">
    <property type="term" value="P:D-glucose import"/>
    <property type="evidence" value="ECO:0007669"/>
    <property type="project" value="TreeGrafter"/>
</dbReference>
<dbReference type="PANTHER" id="PTHR23503:SF32">
    <property type="entry name" value="SOLUTE CARRIER FAMILY 2, FACILITATED GLUCOSE TRANSPORTER MEMBER 5"/>
    <property type="match status" value="1"/>
</dbReference>
<evidence type="ECO:0000256" key="3">
    <source>
        <dbReference type="ARBA" id="ARBA00004651"/>
    </source>
</evidence>
<evidence type="ECO:0000256" key="5">
    <source>
        <dbReference type="ARBA" id="ARBA00015973"/>
    </source>
</evidence>
<feature type="transmembrane region" description="Helical" evidence="15">
    <location>
        <begin position="20"/>
        <end position="39"/>
    </location>
</feature>
<evidence type="ECO:0000256" key="8">
    <source>
        <dbReference type="ARBA" id="ARBA00022597"/>
    </source>
</evidence>
<dbReference type="Proteomes" id="UP000694421">
    <property type="component" value="Unplaced"/>
</dbReference>